<organism evidence="1 2">
    <name type="scientific">Rhodopirellula islandica</name>
    <dbReference type="NCBI Taxonomy" id="595434"/>
    <lineage>
        <taxon>Bacteria</taxon>
        <taxon>Pseudomonadati</taxon>
        <taxon>Planctomycetota</taxon>
        <taxon>Planctomycetia</taxon>
        <taxon>Pirellulales</taxon>
        <taxon>Pirellulaceae</taxon>
        <taxon>Rhodopirellula</taxon>
    </lineage>
</organism>
<evidence type="ECO:0000313" key="2">
    <source>
        <dbReference type="Proteomes" id="UP000036367"/>
    </source>
</evidence>
<dbReference type="STRING" id="595434.RISK_000572"/>
<accession>A0A0J1EPT9</accession>
<keyword evidence="2" id="KW-1185">Reference proteome</keyword>
<protein>
    <submittedName>
        <fullName evidence="1">Uncharacterized protein</fullName>
    </submittedName>
</protein>
<name>A0A0J1EPT9_RHOIS</name>
<dbReference type="PATRIC" id="fig|595434.4.peg.554"/>
<dbReference type="AlphaFoldDB" id="A0A0J1EPT9"/>
<reference evidence="1" key="1">
    <citation type="submission" date="2015-05" db="EMBL/GenBank/DDBJ databases">
        <title>Permanent draft genome of Rhodopirellula islandicus K833.</title>
        <authorList>
            <person name="Kizina J."/>
            <person name="Richter M."/>
            <person name="Glockner F.O."/>
            <person name="Harder J."/>
        </authorList>
    </citation>
    <scope>NUCLEOTIDE SEQUENCE [LARGE SCALE GENOMIC DNA]</scope>
    <source>
        <strain evidence="1">K833</strain>
    </source>
</reference>
<comment type="caution">
    <text evidence="1">The sequence shown here is derived from an EMBL/GenBank/DDBJ whole genome shotgun (WGS) entry which is preliminary data.</text>
</comment>
<evidence type="ECO:0000313" key="1">
    <source>
        <dbReference type="EMBL" id="KLU07494.1"/>
    </source>
</evidence>
<sequence length="68" mass="7937">MVERTERRFVRENASERFLQSVEFNDPNSPIRSDLMVQCSMCCTNIHWSMSQLSGFACDKSRNAVFGW</sequence>
<dbReference type="EMBL" id="LECT01000006">
    <property type="protein sequence ID" value="KLU07494.1"/>
    <property type="molecule type" value="Genomic_DNA"/>
</dbReference>
<proteinExistence type="predicted"/>
<dbReference type="Proteomes" id="UP000036367">
    <property type="component" value="Unassembled WGS sequence"/>
</dbReference>
<gene>
    <name evidence="1" type="ORF">RISK_000572</name>
</gene>